<dbReference type="InterPro" id="IPR014710">
    <property type="entry name" value="RmlC-like_jellyroll"/>
</dbReference>
<reference evidence="2 3" key="1">
    <citation type="journal article" date="2016" name="Front. Microbiol.">
        <title>Comparative Genomics Analysis of Streptomyces Species Reveals Their Adaptation to the Marine Environment and Their Diversity at the Genomic Level.</title>
        <authorList>
            <person name="Tian X."/>
            <person name="Zhang Z."/>
            <person name="Yang T."/>
            <person name="Chen M."/>
            <person name="Li J."/>
            <person name="Chen F."/>
            <person name="Yang J."/>
            <person name="Li W."/>
            <person name="Zhang B."/>
            <person name="Zhang Z."/>
            <person name="Wu J."/>
            <person name="Zhang C."/>
            <person name="Long L."/>
            <person name="Xiao J."/>
        </authorList>
    </citation>
    <scope>NUCLEOTIDE SEQUENCE [LARGE SCALE GENOMIC DNA]</scope>
    <source>
        <strain evidence="2 3">SCSIO M10379</strain>
    </source>
</reference>
<dbReference type="EMBL" id="LJGV01000022">
    <property type="protein sequence ID" value="OEU97880.1"/>
    <property type="molecule type" value="Genomic_DNA"/>
</dbReference>
<proteinExistence type="predicted"/>
<dbReference type="Proteomes" id="UP000175829">
    <property type="component" value="Unassembled WGS sequence"/>
</dbReference>
<evidence type="ECO:0000313" key="2">
    <source>
        <dbReference type="EMBL" id="OEU97880.1"/>
    </source>
</evidence>
<gene>
    <name evidence="2" type="ORF">AN217_08465</name>
</gene>
<accession>A0A1E7K1W0</accession>
<organism evidence="2 3">
    <name type="scientific">Streptomyces qinglanensis</name>
    <dbReference type="NCBI Taxonomy" id="943816"/>
    <lineage>
        <taxon>Bacteria</taxon>
        <taxon>Bacillati</taxon>
        <taxon>Actinomycetota</taxon>
        <taxon>Actinomycetes</taxon>
        <taxon>Kitasatosporales</taxon>
        <taxon>Streptomycetaceae</taxon>
        <taxon>Streptomyces</taxon>
    </lineage>
</organism>
<comment type="caution">
    <text evidence="2">The sequence shown here is derived from an EMBL/GenBank/DDBJ whole genome shotgun (WGS) entry which is preliminary data.</text>
</comment>
<sequence>MPAVDLFSSMIRLGPDGDARAEERRMSPDLDGWTVVTLHVDSDADAHPESWECHPDGEEVMCVLTGTVRVHFRSETDPRDPDGEPAARLGPGTACVIPRGRWHRITVEEPSDIMAFSRIAGTRMERRTGW</sequence>
<dbReference type="Gene3D" id="2.60.120.10">
    <property type="entry name" value="Jelly Rolls"/>
    <property type="match status" value="1"/>
</dbReference>
<feature type="region of interest" description="Disordered" evidence="1">
    <location>
        <begin position="73"/>
        <end position="92"/>
    </location>
</feature>
<evidence type="ECO:0000313" key="3">
    <source>
        <dbReference type="Proteomes" id="UP000175829"/>
    </source>
</evidence>
<evidence type="ECO:0000256" key="1">
    <source>
        <dbReference type="SAM" id="MobiDB-lite"/>
    </source>
</evidence>
<dbReference type="PATRIC" id="fig|943816.4.peg.1071"/>
<dbReference type="AlphaFoldDB" id="A0A1E7K1W0"/>
<dbReference type="RefSeq" id="WP_069991261.1">
    <property type="nucleotide sequence ID" value="NZ_LJGV01000022.1"/>
</dbReference>
<protein>
    <submittedName>
        <fullName evidence="2">Uncharacterized protein</fullName>
    </submittedName>
</protein>
<dbReference type="SUPFAM" id="SSF51182">
    <property type="entry name" value="RmlC-like cupins"/>
    <property type="match status" value="1"/>
</dbReference>
<dbReference type="InterPro" id="IPR011051">
    <property type="entry name" value="RmlC_Cupin_sf"/>
</dbReference>
<feature type="compositionally biased region" description="Basic and acidic residues" evidence="1">
    <location>
        <begin position="73"/>
        <end position="82"/>
    </location>
</feature>
<name>A0A1E7K1W0_9ACTN</name>